<evidence type="ECO:0000313" key="6">
    <source>
        <dbReference type="EMBL" id="GIG48977.1"/>
    </source>
</evidence>
<organism evidence="6 7">
    <name type="scientific">Dactylosporangium siamense</name>
    <dbReference type="NCBI Taxonomy" id="685454"/>
    <lineage>
        <taxon>Bacteria</taxon>
        <taxon>Bacillati</taxon>
        <taxon>Actinomycetota</taxon>
        <taxon>Actinomycetes</taxon>
        <taxon>Micromonosporales</taxon>
        <taxon>Micromonosporaceae</taxon>
        <taxon>Dactylosporangium</taxon>
    </lineage>
</organism>
<name>A0A919PSL7_9ACTN</name>
<protein>
    <submittedName>
        <fullName evidence="6">Molecular chaperone DnaK</fullName>
    </submittedName>
</protein>
<feature type="domain" description="Zinc finger DksA/TraR C4-type" evidence="5">
    <location>
        <begin position="71"/>
        <end position="102"/>
    </location>
</feature>
<dbReference type="InterPro" id="IPR020458">
    <property type="entry name" value="Znf_DskA_TraR_CS"/>
</dbReference>
<dbReference type="RefSeq" id="WP_203850665.1">
    <property type="nucleotide sequence ID" value="NZ_BAAAVW010000020.1"/>
</dbReference>
<sequence>MNVDTGPSIDTVRQTLQDQLRQHTATLAALVAVGADPSATGEDPHAIATRTATARRAIEEVTAALSRIAEGSYGRCERCTGPIPAERLEILPHARLCVPCQASGC</sequence>
<gene>
    <name evidence="6" type="ORF">Dsi01nite_070180</name>
</gene>
<dbReference type="Gene3D" id="1.20.120.910">
    <property type="entry name" value="DksA, coiled-coil domain"/>
    <property type="match status" value="1"/>
</dbReference>
<dbReference type="Pfam" id="PF01258">
    <property type="entry name" value="zf-dskA_traR"/>
    <property type="match status" value="1"/>
</dbReference>
<dbReference type="PROSITE" id="PS51128">
    <property type="entry name" value="ZF_DKSA_2"/>
    <property type="match status" value="1"/>
</dbReference>
<comment type="caution">
    <text evidence="6">The sequence shown here is derived from an EMBL/GenBank/DDBJ whole genome shotgun (WGS) entry which is preliminary data.</text>
</comment>
<feature type="zinc finger region" description="dksA C4-type" evidence="4">
    <location>
        <begin position="76"/>
        <end position="100"/>
    </location>
</feature>
<dbReference type="SUPFAM" id="SSF57716">
    <property type="entry name" value="Glucocorticoid receptor-like (DNA-binding domain)"/>
    <property type="match status" value="1"/>
</dbReference>
<dbReference type="GO" id="GO:0008270">
    <property type="term" value="F:zinc ion binding"/>
    <property type="evidence" value="ECO:0007669"/>
    <property type="project" value="UniProtKB-KW"/>
</dbReference>
<dbReference type="PANTHER" id="PTHR33823:SF4">
    <property type="entry name" value="GENERAL STRESS PROTEIN 16O"/>
    <property type="match status" value="1"/>
</dbReference>
<dbReference type="PANTHER" id="PTHR33823">
    <property type="entry name" value="RNA POLYMERASE-BINDING TRANSCRIPTION FACTOR DKSA-RELATED"/>
    <property type="match status" value="1"/>
</dbReference>
<proteinExistence type="predicted"/>
<evidence type="ECO:0000313" key="7">
    <source>
        <dbReference type="Proteomes" id="UP000660611"/>
    </source>
</evidence>
<evidence type="ECO:0000259" key="5">
    <source>
        <dbReference type="Pfam" id="PF01258"/>
    </source>
</evidence>
<dbReference type="InterPro" id="IPR000962">
    <property type="entry name" value="Znf_DskA_TraR"/>
</dbReference>
<evidence type="ECO:0000256" key="4">
    <source>
        <dbReference type="PROSITE-ProRule" id="PRU00510"/>
    </source>
</evidence>
<accession>A0A919PSL7</accession>
<evidence type="ECO:0000256" key="3">
    <source>
        <dbReference type="ARBA" id="ARBA00022833"/>
    </source>
</evidence>
<evidence type="ECO:0000256" key="1">
    <source>
        <dbReference type="ARBA" id="ARBA00022723"/>
    </source>
</evidence>
<dbReference type="EMBL" id="BONQ01000110">
    <property type="protein sequence ID" value="GIG48977.1"/>
    <property type="molecule type" value="Genomic_DNA"/>
</dbReference>
<keyword evidence="3" id="KW-0862">Zinc</keyword>
<dbReference type="Proteomes" id="UP000660611">
    <property type="component" value="Unassembled WGS sequence"/>
</dbReference>
<dbReference type="PROSITE" id="PS01102">
    <property type="entry name" value="ZF_DKSA_1"/>
    <property type="match status" value="1"/>
</dbReference>
<keyword evidence="7" id="KW-1185">Reference proteome</keyword>
<reference evidence="6" key="1">
    <citation type="submission" date="2021-01" db="EMBL/GenBank/DDBJ databases">
        <title>Whole genome shotgun sequence of Dactylosporangium siamense NBRC 106093.</title>
        <authorList>
            <person name="Komaki H."/>
            <person name="Tamura T."/>
        </authorList>
    </citation>
    <scope>NUCLEOTIDE SEQUENCE</scope>
    <source>
        <strain evidence="6">NBRC 106093</strain>
    </source>
</reference>
<evidence type="ECO:0000256" key="2">
    <source>
        <dbReference type="ARBA" id="ARBA00022771"/>
    </source>
</evidence>
<keyword evidence="1" id="KW-0479">Metal-binding</keyword>
<dbReference type="AlphaFoldDB" id="A0A919PSL7"/>
<keyword evidence="2" id="KW-0863">Zinc-finger</keyword>